<reference evidence="2 3" key="1">
    <citation type="journal article" date="2015" name="Nature">
        <title>rRNA introns, odd ribosomes, and small enigmatic genomes across a large radiation of phyla.</title>
        <authorList>
            <person name="Brown C.T."/>
            <person name="Hug L.A."/>
            <person name="Thomas B.C."/>
            <person name="Sharon I."/>
            <person name="Castelle C.J."/>
            <person name="Singh A."/>
            <person name="Wilkins M.J."/>
            <person name="Williams K.H."/>
            <person name="Banfield J.F."/>
        </authorList>
    </citation>
    <scope>NUCLEOTIDE SEQUENCE [LARGE SCALE GENOMIC DNA]</scope>
</reference>
<gene>
    <name evidence="2" type="ORF">UY61_C0022G0002</name>
</gene>
<comment type="caution">
    <text evidence="2">The sequence shown here is derived from an EMBL/GenBank/DDBJ whole genome shotgun (WGS) entry which is preliminary data.</text>
</comment>
<dbReference type="AlphaFoldDB" id="A0A0G1WQH0"/>
<keyword evidence="1" id="KW-1133">Transmembrane helix</keyword>
<organism evidence="2 3">
    <name type="scientific">Candidatus Adlerbacteria bacterium GW2011_GWC1_50_9</name>
    <dbReference type="NCBI Taxonomy" id="1618608"/>
    <lineage>
        <taxon>Bacteria</taxon>
        <taxon>Candidatus Adleribacteriota</taxon>
    </lineage>
</organism>
<sequence>MNLPKISLRFGKKTVKGLPKFSREEYILWSAVTFVVAAVALLGYDAYIFYQDIIERAAGLPPATARSKFSESDIDEVIMLLDERKEKFNEILLKNQ</sequence>
<proteinExistence type="predicted"/>
<evidence type="ECO:0000313" key="3">
    <source>
        <dbReference type="Proteomes" id="UP000034201"/>
    </source>
</evidence>
<keyword evidence="1" id="KW-0472">Membrane</keyword>
<accession>A0A0G1WQH0</accession>
<evidence type="ECO:0000256" key="1">
    <source>
        <dbReference type="SAM" id="Phobius"/>
    </source>
</evidence>
<dbReference type="Proteomes" id="UP000034201">
    <property type="component" value="Unassembled WGS sequence"/>
</dbReference>
<name>A0A0G1WQH0_9BACT</name>
<dbReference type="EMBL" id="LCQQ01000022">
    <property type="protein sequence ID" value="KKW20805.1"/>
    <property type="molecule type" value="Genomic_DNA"/>
</dbReference>
<evidence type="ECO:0000313" key="2">
    <source>
        <dbReference type="EMBL" id="KKW20805.1"/>
    </source>
</evidence>
<protein>
    <submittedName>
        <fullName evidence="2">Uncharacterized protein</fullName>
    </submittedName>
</protein>
<feature type="transmembrane region" description="Helical" evidence="1">
    <location>
        <begin position="26"/>
        <end position="50"/>
    </location>
</feature>
<keyword evidence="1" id="KW-0812">Transmembrane</keyword>